<dbReference type="Proteomes" id="UP000636938">
    <property type="component" value="Unassembled WGS sequence"/>
</dbReference>
<dbReference type="SUPFAM" id="SSF47413">
    <property type="entry name" value="lambda repressor-like DNA-binding domains"/>
    <property type="match status" value="1"/>
</dbReference>
<evidence type="ECO:0000313" key="2">
    <source>
        <dbReference type="Proteomes" id="UP000636938"/>
    </source>
</evidence>
<evidence type="ECO:0000313" key="1">
    <source>
        <dbReference type="EMBL" id="MBD7954465.1"/>
    </source>
</evidence>
<dbReference type="AlphaFoldDB" id="A0A8X8FTD7"/>
<keyword evidence="2" id="KW-1185">Reference proteome</keyword>
<proteinExistence type="predicted"/>
<comment type="caution">
    <text evidence="1">The sequence shown here is derived from an EMBL/GenBank/DDBJ whole genome shotgun (WGS) entry which is preliminary data.</text>
</comment>
<gene>
    <name evidence="1" type="ORF">H9654_09610</name>
</gene>
<dbReference type="EMBL" id="JACSQS010000008">
    <property type="protein sequence ID" value="MBD7954465.1"/>
    <property type="molecule type" value="Genomic_DNA"/>
</dbReference>
<protein>
    <recommendedName>
        <fullName evidence="3">Addiction module antidote protein</fullName>
    </recommendedName>
</protein>
<organism evidence="1 2">
    <name type="scientific">Stenotrophomonas lacuserhaii</name>
    <dbReference type="NCBI Taxonomy" id="2760084"/>
    <lineage>
        <taxon>Bacteria</taxon>
        <taxon>Pseudomonadati</taxon>
        <taxon>Pseudomonadota</taxon>
        <taxon>Gammaproteobacteria</taxon>
        <taxon>Lysobacterales</taxon>
        <taxon>Lysobacteraceae</taxon>
        <taxon>Stenotrophomonas</taxon>
    </lineage>
</organism>
<dbReference type="RefSeq" id="WP_101098773.1">
    <property type="nucleotide sequence ID" value="NZ_JACSQS010000008.1"/>
</dbReference>
<accession>A0A8X8FTD7</accession>
<sequence length="101" mass="11243">MSDIEFKIPPINSAAARDAERAEYLDVRMRMEGCDEPSIGRALLLVAELHGMSRIAQACGVSVVTLRRQLNGTRPLYLETVLGVMRAMNLQLRVEDRVTAD</sequence>
<dbReference type="InterPro" id="IPR014057">
    <property type="entry name" value="HI1420"/>
</dbReference>
<name>A0A8X8FTD7_9GAMM</name>
<evidence type="ECO:0008006" key="3">
    <source>
        <dbReference type="Google" id="ProtNLM"/>
    </source>
</evidence>
<reference evidence="1 2" key="1">
    <citation type="submission" date="2020-08" db="EMBL/GenBank/DDBJ databases">
        <title>A Genomic Blueprint of the Chicken Gut Microbiome.</title>
        <authorList>
            <person name="Gilroy R."/>
            <person name="Ravi A."/>
            <person name="Getino M."/>
            <person name="Pursley I."/>
            <person name="Horton D.L."/>
            <person name="Alikhan N.-F."/>
            <person name="Baker D."/>
            <person name="Gharbi K."/>
            <person name="Hall N."/>
            <person name="Watson M."/>
            <person name="Adriaenssens E.M."/>
            <person name="Foster-Nyarko E."/>
            <person name="Jarju S."/>
            <person name="Secka A."/>
            <person name="Antonio M."/>
            <person name="Oren A."/>
            <person name="Chaudhuri R."/>
            <person name="La Ragione R.M."/>
            <person name="Hildebrand F."/>
            <person name="Pallen M.J."/>
        </authorList>
    </citation>
    <scope>NUCLEOTIDE SEQUENCE [LARGE SCALE GENOMIC DNA]</scope>
    <source>
        <strain evidence="1 2">Sa5BUN4</strain>
    </source>
</reference>
<dbReference type="GO" id="GO:0003677">
    <property type="term" value="F:DNA binding"/>
    <property type="evidence" value="ECO:0007669"/>
    <property type="project" value="InterPro"/>
</dbReference>
<dbReference type="InterPro" id="IPR010982">
    <property type="entry name" value="Lambda_DNA-bd_dom_sf"/>
</dbReference>
<dbReference type="Pfam" id="PF21716">
    <property type="entry name" value="dnstrm_HI1420"/>
    <property type="match status" value="1"/>
</dbReference>